<organism evidence="1 2">
    <name type="scientific">Acinetobacter lactucae</name>
    <dbReference type="NCBI Taxonomy" id="1785128"/>
    <lineage>
        <taxon>Bacteria</taxon>
        <taxon>Pseudomonadati</taxon>
        <taxon>Pseudomonadota</taxon>
        <taxon>Gammaproteobacteria</taxon>
        <taxon>Moraxellales</taxon>
        <taxon>Moraxellaceae</taxon>
        <taxon>Acinetobacter</taxon>
        <taxon>Acinetobacter calcoaceticus/baumannii complex</taxon>
    </lineage>
</organism>
<dbReference type="EMBL" id="RFES01000002">
    <property type="protein sequence ID" value="RSO59557.1"/>
    <property type="molecule type" value="Genomic_DNA"/>
</dbReference>
<dbReference type="RefSeq" id="WP_014207816.1">
    <property type="nucleotide sequence ID" value="NZ_AVOE01000037.1"/>
</dbReference>
<sequence length="51" mass="6449">MVFYLALRHIQTYWEKQLFSLKKKYTFSNEKIDKFRNMLFIKKQIDLVFQQ</sequence>
<dbReference type="GeneID" id="60752466"/>
<evidence type="ECO:0000313" key="2">
    <source>
        <dbReference type="Proteomes" id="UP000276905"/>
    </source>
</evidence>
<reference evidence="1 2" key="1">
    <citation type="submission" date="2018-10" db="EMBL/GenBank/DDBJ databases">
        <title>GWAS and RNA-Seq identify cryptic mechanisms of antimicrobial resistance in Acinetobacter baumannii.</title>
        <authorList>
            <person name="Sahl J.W."/>
        </authorList>
    </citation>
    <scope>NUCLEOTIDE SEQUENCE [LARGE SCALE GENOMIC DNA]</scope>
    <source>
        <strain evidence="1 2">TG41018</strain>
    </source>
</reference>
<name>A0A3R9RXH0_9GAMM</name>
<dbReference type="AlphaFoldDB" id="A0A3R9RXH0"/>
<protein>
    <submittedName>
        <fullName evidence="1">Uncharacterized protein</fullName>
    </submittedName>
</protein>
<gene>
    <name evidence="1" type="ORF">EA756_03675</name>
</gene>
<dbReference type="Proteomes" id="UP000276905">
    <property type="component" value="Unassembled WGS sequence"/>
</dbReference>
<evidence type="ECO:0000313" key="1">
    <source>
        <dbReference type="EMBL" id="RSO59557.1"/>
    </source>
</evidence>
<accession>A0A3R9RXH0</accession>
<dbReference type="OrthoDB" id="6699597at2"/>
<proteinExistence type="predicted"/>
<comment type="caution">
    <text evidence="1">The sequence shown here is derived from an EMBL/GenBank/DDBJ whole genome shotgun (WGS) entry which is preliminary data.</text>
</comment>